<dbReference type="Pfam" id="PF18791">
    <property type="entry name" value="Transp_inhibit"/>
    <property type="match status" value="1"/>
</dbReference>
<dbReference type="PANTHER" id="PTHR16134:SF43">
    <property type="entry name" value="CORONATINE-INSENSITIVE PROTEIN 1"/>
    <property type="match status" value="1"/>
</dbReference>
<dbReference type="InterPro" id="IPR041101">
    <property type="entry name" value="Transp_inhibit"/>
</dbReference>
<dbReference type="PaxDb" id="3218-PP1S3_119V6.1"/>
<accession>A0A2K1J1C2</accession>
<dbReference type="Gramene" id="Pp3c18_16630V3.1">
    <property type="protein sequence ID" value="Pp3c18_16630V3.1"/>
    <property type="gene ID" value="Pp3c18_16630"/>
</dbReference>
<keyword evidence="5" id="KW-1185">Reference proteome</keyword>
<dbReference type="OMA" id="DESCENH"/>
<feature type="domain" description="COI1 F-box" evidence="1">
    <location>
        <begin position="21"/>
        <end position="58"/>
    </location>
</feature>
<dbReference type="GeneID" id="112295331"/>
<dbReference type="InterPro" id="IPR006553">
    <property type="entry name" value="Leu-rich_rpt_Cys-con_subtyp"/>
</dbReference>
<dbReference type="EnsemblPlants" id="Pp3c18_16630V3.1">
    <property type="protein sequence ID" value="Pp3c18_16630V3.1"/>
    <property type="gene ID" value="Pp3c18_16630"/>
</dbReference>
<dbReference type="Gene3D" id="3.80.10.10">
    <property type="entry name" value="Ribonuclease Inhibitor"/>
    <property type="match status" value="1"/>
</dbReference>
<dbReference type="InterPro" id="IPR032675">
    <property type="entry name" value="LRR_dom_sf"/>
</dbReference>
<dbReference type="Pfam" id="PF18511">
    <property type="entry name" value="F-box_5"/>
    <property type="match status" value="1"/>
</dbReference>
<evidence type="ECO:0000313" key="5">
    <source>
        <dbReference type="Proteomes" id="UP000006727"/>
    </source>
</evidence>
<dbReference type="RefSeq" id="XP_024402530.1">
    <property type="nucleotide sequence ID" value="XM_024546762.2"/>
</dbReference>
<proteinExistence type="predicted"/>
<feature type="domain" description="Transport inhibitor response 1" evidence="2">
    <location>
        <begin position="81"/>
        <end position="116"/>
    </location>
</feature>
<dbReference type="Pfam" id="PF13516">
    <property type="entry name" value="LRR_6"/>
    <property type="match status" value="1"/>
</dbReference>
<dbReference type="FunFam" id="3.80.10.10:FF:000124">
    <property type="entry name" value="Coronatine-insensitive protein 1"/>
    <property type="match status" value="1"/>
</dbReference>
<name>A0A2K1J1C2_PHYPA</name>
<reference evidence="4" key="3">
    <citation type="submission" date="2020-12" db="UniProtKB">
        <authorList>
            <consortium name="EnsemblPlants"/>
        </authorList>
    </citation>
    <scope>IDENTIFICATION</scope>
</reference>
<dbReference type="PANTHER" id="PTHR16134">
    <property type="entry name" value="F-BOX/TPR REPEAT PROTEIN POF3"/>
    <property type="match status" value="1"/>
</dbReference>
<dbReference type="InterPro" id="IPR001611">
    <property type="entry name" value="Leu-rich_rpt"/>
</dbReference>
<dbReference type="Gramene" id="Pp3c18_16630V3.2">
    <property type="protein sequence ID" value="Pp3c18_16630V3.2"/>
    <property type="gene ID" value="Pp3c18_16630"/>
</dbReference>
<gene>
    <name evidence="4" type="primary">LOC112295331</name>
    <name evidence="3" type="ORF">PHYPA_023230</name>
</gene>
<dbReference type="SMART" id="SM00367">
    <property type="entry name" value="LRR_CC"/>
    <property type="match status" value="6"/>
</dbReference>
<reference evidence="3 5" key="2">
    <citation type="journal article" date="2018" name="Plant J.">
        <title>The Physcomitrella patens chromosome-scale assembly reveals moss genome structure and evolution.</title>
        <authorList>
            <person name="Lang D."/>
            <person name="Ullrich K.K."/>
            <person name="Murat F."/>
            <person name="Fuchs J."/>
            <person name="Jenkins J."/>
            <person name="Haas F.B."/>
            <person name="Piednoel M."/>
            <person name="Gundlach H."/>
            <person name="Van Bel M."/>
            <person name="Meyberg R."/>
            <person name="Vives C."/>
            <person name="Morata J."/>
            <person name="Symeonidi A."/>
            <person name="Hiss M."/>
            <person name="Muchero W."/>
            <person name="Kamisugi Y."/>
            <person name="Saleh O."/>
            <person name="Blanc G."/>
            <person name="Decker E.L."/>
            <person name="van Gessel N."/>
            <person name="Grimwood J."/>
            <person name="Hayes R.D."/>
            <person name="Graham S.W."/>
            <person name="Gunter L.E."/>
            <person name="McDaniel S.F."/>
            <person name="Hoernstein S.N.W."/>
            <person name="Larsson A."/>
            <person name="Li F.W."/>
            <person name="Perroud P.F."/>
            <person name="Phillips J."/>
            <person name="Ranjan P."/>
            <person name="Rokshar D.S."/>
            <person name="Rothfels C.J."/>
            <person name="Schneider L."/>
            <person name="Shu S."/>
            <person name="Stevenson D.W."/>
            <person name="Thummler F."/>
            <person name="Tillich M."/>
            <person name="Villarreal Aguilar J.C."/>
            <person name="Widiez T."/>
            <person name="Wong G.K."/>
            <person name="Wymore A."/>
            <person name="Zhang Y."/>
            <person name="Zimmer A.D."/>
            <person name="Quatrano R.S."/>
            <person name="Mayer K.F.X."/>
            <person name="Goodstein D."/>
            <person name="Casacuberta J.M."/>
            <person name="Vandepoele K."/>
            <person name="Reski R."/>
            <person name="Cuming A.C."/>
            <person name="Tuskan G.A."/>
            <person name="Maumus F."/>
            <person name="Salse J."/>
            <person name="Schmutz J."/>
            <person name="Rensing S.A."/>
        </authorList>
    </citation>
    <scope>NUCLEOTIDE SEQUENCE [LARGE SCALE GENOMIC DNA]</scope>
    <source>
        <strain evidence="4 5">cv. Gransden 2004</strain>
    </source>
</reference>
<organism evidence="3">
    <name type="scientific">Physcomitrium patens</name>
    <name type="common">Spreading-leaved earth moss</name>
    <name type="synonym">Physcomitrella patens</name>
    <dbReference type="NCBI Taxonomy" id="3218"/>
    <lineage>
        <taxon>Eukaryota</taxon>
        <taxon>Viridiplantae</taxon>
        <taxon>Streptophyta</taxon>
        <taxon>Embryophyta</taxon>
        <taxon>Bryophyta</taxon>
        <taxon>Bryophytina</taxon>
        <taxon>Bryopsida</taxon>
        <taxon>Funariidae</taxon>
        <taxon>Funariales</taxon>
        <taxon>Funariaceae</taxon>
        <taxon>Physcomitrium</taxon>
    </lineage>
</organism>
<dbReference type="GO" id="GO:0019005">
    <property type="term" value="C:SCF ubiquitin ligase complex"/>
    <property type="evidence" value="ECO:0000318"/>
    <property type="project" value="GO_Central"/>
</dbReference>
<evidence type="ECO:0000259" key="2">
    <source>
        <dbReference type="Pfam" id="PF18791"/>
    </source>
</evidence>
<dbReference type="CDD" id="cd22159">
    <property type="entry name" value="F-box_AtTIR1-like"/>
    <property type="match status" value="1"/>
</dbReference>
<dbReference type="STRING" id="3218.A0A2K1J1C2"/>
<dbReference type="InterPro" id="IPR041567">
    <property type="entry name" value="COI1_F-box"/>
</dbReference>
<dbReference type="OrthoDB" id="550575at2759"/>
<protein>
    <recommendedName>
        <fullName evidence="6">F-box domain-containing protein</fullName>
    </recommendedName>
</protein>
<evidence type="ECO:0000313" key="4">
    <source>
        <dbReference type="EnsemblPlants" id="Pp3c18_16630V3.1"/>
    </source>
</evidence>
<dbReference type="EMBL" id="ABEU02000018">
    <property type="protein sequence ID" value="PNR35330.1"/>
    <property type="molecule type" value="Genomic_DNA"/>
</dbReference>
<dbReference type="GO" id="GO:0031146">
    <property type="term" value="P:SCF-dependent proteasomal ubiquitin-dependent protein catabolic process"/>
    <property type="evidence" value="ECO:0000318"/>
    <property type="project" value="GO_Central"/>
</dbReference>
<evidence type="ECO:0000259" key="1">
    <source>
        <dbReference type="Pfam" id="PF18511"/>
    </source>
</evidence>
<dbReference type="SUPFAM" id="SSF52047">
    <property type="entry name" value="RNI-like"/>
    <property type="match status" value="1"/>
</dbReference>
<dbReference type="Proteomes" id="UP000006727">
    <property type="component" value="Chromosome 18"/>
</dbReference>
<dbReference type="AlphaFoldDB" id="A0A2K1J1C2"/>
<dbReference type="EnsemblPlants" id="Pp3c18_16630V3.2">
    <property type="protein sequence ID" value="Pp3c18_16630V3.2"/>
    <property type="gene ID" value="Pp3c18_16630"/>
</dbReference>
<dbReference type="KEGG" id="ppp:112295331"/>
<evidence type="ECO:0008006" key="6">
    <source>
        <dbReference type="Google" id="ProtNLM"/>
    </source>
</evidence>
<dbReference type="Gene3D" id="1.20.1280.50">
    <property type="match status" value="1"/>
</dbReference>
<sequence>MANLGRRRRSTVESEHCSLLQCPDEILEKIVDLISDTADRSAISLVCKSLKVLEGHTRGVVLVSNCYAIQPLTLKDRFPNAWSITIKGKPRIVDFALIPHAEVWGAYATPWMEILVNFDRPIRHLRMKRMTVSDSDIQLLVSRCGEGLQRLELEKCSGFSTFGLEIIARACRNLIELNISESEIQNGGHRSWLTTLVNTAKSLQVLDLSLTDVEHVEQSVLEKLAGQCHTLKLSAALEIERVLPVVEAANHSMRHLGTRFYSQNIENPHQIAEAFGRCRVLEGISAPLDLDEGSMMMVMPIAGRLTTLDLTYANLGQPELSDLLRTCINLEDFQCTDVIGDRGLRVIGTHCQKLRRLVVQQDAQGFVTQHGLTAVANGCFLLEKIIIYAADMTNAALETLANNCPGLSDIRICLVQKYHPSHPVIELEGNSTLNLGVRALLMRCRRARRLALCFSRFGLSNVVITDEGIRYIGEYGGNLHIITLTNCGSSDAGLESIAKGCTNLRRFELRHCPFGDRSMEFLATSCHSLKQLWVQACQVELNGVRVLARRKDLVVEVVKESTNENGDPIPWQFIAYASVASPRNDRPENIDYVHSQYDTPLRSEYFMCPSTGAELIDDLEDGLQNV</sequence>
<reference evidence="3 5" key="1">
    <citation type="journal article" date="2008" name="Science">
        <title>The Physcomitrella genome reveals evolutionary insights into the conquest of land by plants.</title>
        <authorList>
            <person name="Rensing S."/>
            <person name="Lang D."/>
            <person name="Zimmer A."/>
            <person name="Terry A."/>
            <person name="Salamov A."/>
            <person name="Shapiro H."/>
            <person name="Nishiyama T."/>
            <person name="Perroud P.-F."/>
            <person name="Lindquist E."/>
            <person name="Kamisugi Y."/>
            <person name="Tanahashi T."/>
            <person name="Sakakibara K."/>
            <person name="Fujita T."/>
            <person name="Oishi K."/>
            <person name="Shin-I T."/>
            <person name="Kuroki Y."/>
            <person name="Toyoda A."/>
            <person name="Suzuki Y."/>
            <person name="Hashimoto A."/>
            <person name="Yamaguchi K."/>
            <person name="Sugano A."/>
            <person name="Kohara Y."/>
            <person name="Fujiyama A."/>
            <person name="Anterola A."/>
            <person name="Aoki S."/>
            <person name="Ashton N."/>
            <person name="Barbazuk W.B."/>
            <person name="Barker E."/>
            <person name="Bennetzen J."/>
            <person name="Bezanilla M."/>
            <person name="Blankenship R."/>
            <person name="Cho S.H."/>
            <person name="Dutcher S."/>
            <person name="Estelle M."/>
            <person name="Fawcett J.A."/>
            <person name="Gundlach H."/>
            <person name="Hanada K."/>
            <person name="Heyl A."/>
            <person name="Hicks K.A."/>
            <person name="Hugh J."/>
            <person name="Lohr M."/>
            <person name="Mayer K."/>
            <person name="Melkozernov A."/>
            <person name="Murata T."/>
            <person name="Nelson D."/>
            <person name="Pils B."/>
            <person name="Prigge M."/>
            <person name="Reiss B."/>
            <person name="Renner T."/>
            <person name="Rombauts S."/>
            <person name="Rushton P."/>
            <person name="Sanderfoot A."/>
            <person name="Schween G."/>
            <person name="Shiu S.-H."/>
            <person name="Stueber K."/>
            <person name="Theodoulou F.L."/>
            <person name="Tu H."/>
            <person name="Van de Peer Y."/>
            <person name="Verrier P.J."/>
            <person name="Waters E."/>
            <person name="Wood A."/>
            <person name="Yang L."/>
            <person name="Cove D."/>
            <person name="Cuming A."/>
            <person name="Hasebe M."/>
            <person name="Lucas S."/>
            <person name="Mishler D.B."/>
            <person name="Reski R."/>
            <person name="Grigoriev I."/>
            <person name="Quatrano R.S."/>
            <person name="Boore J.L."/>
        </authorList>
    </citation>
    <scope>NUCLEOTIDE SEQUENCE [LARGE SCALE GENOMIC DNA]</scope>
    <source>
        <strain evidence="4 5">cv. Gransden 2004</strain>
    </source>
</reference>
<evidence type="ECO:0000313" key="3">
    <source>
        <dbReference type="EMBL" id="PNR35330.1"/>
    </source>
</evidence>